<proteinExistence type="predicted"/>
<evidence type="ECO:0000256" key="2">
    <source>
        <dbReference type="SAM" id="SignalP"/>
    </source>
</evidence>
<dbReference type="InterPro" id="IPR029062">
    <property type="entry name" value="Class_I_gatase-like"/>
</dbReference>
<gene>
    <name evidence="3" type="ORF">GWC95_07485</name>
</gene>
<keyword evidence="4" id="KW-1185">Reference proteome</keyword>
<dbReference type="InterPro" id="IPR003737">
    <property type="entry name" value="GlcNAc_PI_deacetylase-related"/>
</dbReference>
<evidence type="ECO:0000313" key="4">
    <source>
        <dbReference type="Proteomes" id="UP000753802"/>
    </source>
</evidence>
<reference evidence="3 4" key="1">
    <citation type="submission" date="2020-01" db="EMBL/GenBank/DDBJ databases">
        <title>Genome analysis.</title>
        <authorList>
            <person name="Wu S."/>
            <person name="Wang G."/>
        </authorList>
    </citation>
    <scope>NUCLEOTIDE SEQUENCE [LARGE SCALE GENOMIC DNA]</scope>
    <source>
        <strain evidence="3 4">SYL130</strain>
    </source>
</reference>
<dbReference type="EMBL" id="JAACJS010000011">
    <property type="protein sequence ID" value="NCI49758.1"/>
    <property type="molecule type" value="Genomic_DNA"/>
</dbReference>
<feature type="region of interest" description="Disordered" evidence="1">
    <location>
        <begin position="238"/>
        <end position="260"/>
    </location>
</feature>
<organism evidence="3 4">
    <name type="scientific">Sediminibacterium roseum</name>
    <dbReference type="NCBI Taxonomy" id="1978412"/>
    <lineage>
        <taxon>Bacteria</taxon>
        <taxon>Pseudomonadati</taxon>
        <taxon>Bacteroidota</taxon>
        <taxon>Chitinophagia</taxon>
        <taxon>Chitinophagales</taxon>
        <taxon>Chitinophagaceae</taxon>
        <taxon>Sediminibacterium</taxon>
    </lineage>
</organism>
<dbReference type="PANTHER" id="PTHR12993">
    <property type="entry name" value="N-ACETYLGLUCOSAMINYL-PHOSPHATIDYLINOSITOL DE-N-ACETYLASE-RELATED"/>
    <property type="match status" value="1"/>
</dbReference>
<dbReference type="SUPFAM" id="SSF52317">
    <property type="entry name" value="Class I glutamine amidotransferase-like"/>
    <property type="match status" value="1"/>
</dbReference>
<name>A0ABW9ZRM8_9BACT</name>
<comment type="caution">
    <text evidence="3">The sequence shown here is derived from an EMBL/GenBank/DDBJ whole genome shotgun (WGS) entry which is preliminary data.</text>
</comment>
<keyword evidence="2" id="KW-0732">Signal</keyword>
<dbReference type="RefSeq" id="WP_161818068.1">
    <property type="nucleotide sequence ID" value="NZ_JAACJS010000011.1"/>
</dbReference>
<evidence type="ECO:0000256" key="1">
    <source>
        <dbReference type="SAM" id="MobiDB-lite"/>
    </source>
</evidence>
<accession>A0ABW9ZRM8</accession>
<dbReference type="Gene3D" id="3.40.50.10320">
    <property type="entry name" value="LmbE-like"/>
    <property type="match status" value="1"/>
</dbReference>
<dbReference type="Proteomes" id="UP000753802">
    <property type="component" value="Unassembled WGS sequence"/>
</dbReference>
<feature type="chain" id="PRO_5045460461" evidence="2">
    <location>
        <begin position="23"/>
        <end position="841"/>
    </location>
</feature>
<protein>
    <submittedName>
        <fullName evidence="3">PIG-L family deacetylase</fullName>
    </submittedName>
</protein>
<feature type="signal peptide" evidence="2">
    <location>
        <begin position="1"/>
        <end position="22"/>
    </location>
</feature>
<dbReference type="Pfam" id="PF02585">
    <property type="entry name" value="PIG-L"/>
    <property type="match status" value="1"/>
</dbReference>
<dbReference type="PANTHER" id="PTHR12993:SF11">
    <property type="entry name" value="N-ACETYLGLUCOSAMINYL-PHOSPHATIDYLINOSITOL DE-N-ACETYLASE"/>
    <property type="match status" value="1"/>
</dbReference>
<dbReference type="InterPro" id="IPR024078">
    <property type="entry name" value="LmbE-like_dom_sf"/>
</dbReference>
<evidence type="ECO:0000313" key="3">
    <source>
        <dbReference type="EMBL" id="NCI49758.1"/>
    </source>
</evidence>
<dbReference type="SUPFAM" id="SSF102588">
    <property type="entry name" value="LmbE-like"/>
    <property type="match status" value="1"/>
</dbReference>
<sequence length="841" mass="94036">MRVNRTFLYILFALAGFFSANAQVPDAVTSTDIYMQLKKLNVLGSVLYIAAHPDDENNGFLPYLAKERMYRTGYLSLTRGDGGQNLIGSEQGVELGLIRSQELLAARHIDGAEQFFSSAYEFGFSKNANEALSIWDKQKVLSDIVYVIRKFQPDILITRFPGDARAGHGHHWASALLANEAFTAAADPNKFPEQFAYGVKPWQAKRIVWNGFNFGGSNNTSGPVRLDVGGFDPLLGKSSGDLGGEARSMHKSQGEGRPRRKGEIIENFMTTGGDTARNDIMEGIVTDWKRIDGGEKIQQKISAIIRQYNFEHPEQSLDGLLDVYKIVIALPDNTMWKEQKTKELKELIVNCAGIFAEATTREEFVLKGDTAVITATINKRNDVDVKLKYVPVKQGTTKLLDEPLKTNQNYSYEIKDVQVDPPVSALTQPYWLQAQQTPGNFTINNPLLVGQAWNDALTTITFNVSVKGVPISVVRPVQYKYIDPVKGEVYQPFIMIPHLSVSLTPHVALLNVKGETKKYSADSIYVTYKSNFTKTGLPVTMYILQDTARTVFRNQPMDFEKGRSYTIALPTRKYYNPQGVPYLEAAFRFNLDGRDHVYSQYFKSIEYDHIPNIHYSYKDHIRVMNDEIKTVGRKVGYINGAGDRIPDALREMGFEVKLLDEADITETGLKGLDAIVIGIRAHNIYEYLSDKNDVLSNYVKNGGNLVAQYIKSNNIGLKRLKLGPYPFSISSASRVTVEDAPVNFLLPQHPVLNYPNKITSADFNDWIQERSTYQVDQADPAFEMPLSMNDPNEKPGNGSLAIAKYGKGNFAYVSLVLFRQLPAGNPGAFKILANLVALPKN</sequence>